<comment type="caution">
    <text evidence="1">The sequence shown here is derived from an EMBL/GenBank/DDBJ whole genome shotgun (WGS) entry which is preliminary data.</text>
</comment>
<dbReference type="EMBL" id="BMAW01028819">
    <property type="protein sequence ID" value="GFU09243.1"/>
    <property type="molecule type" value="Genomic_DNA"/>
</dbReference>
<sequence length="183" mass="21666">MRRNFIEMDQLTGTMCIKNTNFFHNSNSEDDLSGFESDSQSVVQLKLLLSTPKLVQCYKKTCWQIVCSRFPFITYGCRIIQQDNAHARILCSTNSWMKANEVKTFQWPFQCPALNLMKNLWCIPIRDVYKNGRQYSRKFDEKAEIRNYWSKIDLKSIIICLVLCIDDYFQKQKKKEFPISLSK</sequence>
<dbReference type="Proteomes" id="UP000887013">
    <property type="component" value="Unassembled WGS sequence"/>
</dbReference>
<evidence type="ECO:0000313" key="1">
    <source>
        <dbReference type="EMBL" id="GFU09243.1"/>
    </source>
</evidence>
<dbReference type="AlphaFoldDB" id="A0A8X6Q754"/>
<dbReference type="Gene3D" id="3.30.420.10">
    <property type="entry name" value="Ribonuclease H-like superfamily/Ribonuclease H"/>
    <property type="match status" value="1"/>
</dbReference>
<dbReference type="GO" id="GO:0003676">
    <property type="term" value="F:nucleic acid binding"/>
    <property type="evidence" value="ECO:0007669"/>
    <property type="project" value="InterPro"/>
</dbReference>
<organism evidence="1 2">
    <name type="scientific">Nephila pilipes</name>
    <name type="common">Giant wood spider</name>
    <name type="synonym">Nephila maculata</name>
    <dbReference type="NCBI Taxonomy" id="299642"/>
    <lineage>
        <taxon>Eukaryota</taxon>
        <taxon>Metazoa</taxon>
        <taxon>Ecdysozoa</taxon>
        <taxon>Arthropoda</taxon>
        <taxon>Chelicerata</taxon>
        <taxon>Arachnida</taxon>
        <taxon>Araneae</taxon>
        <taxon>Araneomorphae</taxon>
        <taxon>Entelegynae</taxon>
        <taxon>Araneoidea</taxon>
        <taxon>Nephilidae</taxon>
        <taxon>Nephila</taxon>
    </lineage>
</organism>
<evidence type="ECO:0000313" key="2">
    <source>
        <dbReference type="Proteomes" id="UP000887013"/>
    </source>
</evidence>
<protein>
    <submittedName>
        <fullName evidence="1">Uncharacterized protein</fullName>
    </submittedName>
</protein>
<accession>A0A8X6Q754</accession>
<keyword evidence="2" id="KW-1185">Reference proteome</keyword>
<name>A0A8X6Q754_NEPPI</name>
<reference evidence="1" key="1">
    <citation type="submission" date="2020-08" db="EMBL/GenBank/DDBJ databases">
        <title>Multicomponent nature underlies the extraordinary mechanical properties of spider dragline silk.</title>
        <authorList>
            <person name="Kono N."/>
            <person name="Nakamura H."/>
            <person name="Mori M."/>
            <person name="Yoshida Y."/>
            <person name="Ohtoshi R."/>
            <person name="Malay A.D."/>
            <person name="Moran D.A.P."/>
            <person name="Tomita M."/>
            <person name="Numata K."/>
            <person name="Arakawa K."/>
        </authorList>
    </citation>
    <scope>NUCLEOTIDE SEQUENCE</scope>
</reference>
<gene>
    <name evidence="1" type="ORF">NPIL_506551</name>
</gene>
<dbReference type="InterPro" id="IPR036397">
    <property type="entry name" value="RNaseH_sf"/>
</dbReference>
<dbReference type="OrthoDB" id="9996331at2759"/>
<proteinExistence type="predicted"/>